<gene>
    <name evidence="2" type="ORF">GEAMG1_1615</name>
</gene>
<dbReference type="EMBL" id="OW150024">
    <property type="protein sequence ID" value="CAH2031447.1"/>
    <property type="molecule type" value="Genomic_DNA"/>
</dbReference>
<accession>A0ABN8HKK3</accession>
<evidence type="ECO:0000313" key="3">
    <source>
        <dbReference type="Proteomes" id="UP001295463"/>
    </source>
</evidence>
<protein>
    <submittedName>
        <fullName evidence="2">Uncharacterized protein</fullName>
    </submittedName>
</protein>
<evidence type="ECO:0000313" key="2">
    <source>
        <dbReference type="EMBL" id="CAH2031447.1"/>
    </source>
</evidence>
<dbReference type="Pfam" id="PF10262">
    <property type="entry name" value="Rdx"/>
    <property type="match status" value="1"/>
</dbReference>
<proteinExistence type="predicted"/>
<dbReference type="Proteomes" id="UP001295463">
    <property type="component" value="Chromosome"/>
</dbReference>
<keyword evidence="3" id="KW-1185">Reference proteome</keyword>
<evidence type="ECO:0000256" key="1">
    <source>
        <dbReference type="ARBA" id="ARBA00023284"/>
    </source>
</evidence>
<dbReference type="InterPro" id="IPR011893">
    <property type="entry name" value="Selenoprotein_Rdx-typ"/>
</dbReference>
<reference evidence="2 3" key="1">
    <citation type="submission" date="2022-03" db="EMBL/GenBank/DDBJ databases">
        <authorList>
            <person name="Koch H."/>
        </authorList>
    </citation>
    <scope>NUCLEOTIDE SEQUENCE [LARGE SCALE GENOMIC DNA]</scope>
    <source>
        <strain evidence="2 3">G1</strain>
    </source>
</reference>
<name>A0ABN8HKK3_9BACT</name>
<keyword evidence="1" id="KW-0676">Redox-active center</keyword>
<organism evidence="2 3">
    <name type="scientific">Trichlorobacter ammonificans</name>
    <dbReference type="NCBI Taxonomy" id="2916410"/>
    <lineage>
        <taxon>Bacteria</taxon>
        <taxon>Pseudomonadati</taxon>
        <taxon>Thermodesulfobacteriota</taxon>
        <taxon>Desulfuromonadia</taxon>
        <taxon>Geobacterales</taxon>
        <taxon>Geobacteraceae</taxon>
        <taxon>Trichlorobacter</taxon>
    </lineage>
</organism>
<sequence length="45" mass="5389">MEPGKRQSEFAVFIDSAQVFSRLEQLRYPEAKEIVARYRERDDNL</sequence>
<dbReference type="Gene3D" id="3.40.30.10">
    <property type="entry name" value="Glutaredoxin"/>
    <property type="match status" value="1"/>
</dbReference>